<evidence type="ECO:0000256" key="9">
    <source>
        <dbReference type="ARBA" id="ARBA00033227"/>
    </source>
</evidence>
<evidence type="ECO:0000256" key="4">
    <source>
        <dbReference type="ARBA" id="ARBA00016145"/>
    </source>
</evidence>
<dbReference type="GO" id="GO:0005829">
    <property type="term" value="C:cytosol"/>
    <property type="evidence" value="ECO:0007669"/>
    <property type="project" value="TreeGrafter"/>
</dbReference>
<dbReference type="OrthoDB" id="9799835at2"/>
<dbReference type="GO" id="GO:0030527">
    <property type="term" value="F:structural constituent of chromatin"/>
    <property type="evidence" value="ECO:0007669"/>
    <property type="project" value="InterPro"/>
</dbReference>
<dbReference type="Pfam" id="PF00216">
    <property type="entry name" value="Bac_DNA_binding"/>
    <property type="match status" value="1"/>
</dbReference>
<evidence type="ECO:0000313" key="13">
    <source>
        <dbReference type="Proteomes" id="UP000076079"/>
    </source>
</evidence>
<evidence type="ECO:0000256" key="7">
    <source>
        <dbReference type="ARBA" id="ARBA00023125"/>
    </source>
</evidence>
<keyword evidence="7 12" id="KW-0238">DNA-binding</keyword>
<protein>
    <recommendedName>
        <fullName evidence="4">Viral histone-like protein</fullName>
    </recommendedName>
    <alternativeName>
        <fullName evidence="9">DNA-binding protein pA104R</fullName>
    </alternativeName>
    <alternativeName>
        <fullName evidence="8">pA104R</fullName>
    </alternativeName>
</protein>
<evidence type="ECO:0000256" key="11">
    <source>
        <dbReference type="RuleBase" id="RU003939"/>
    </source>
</evidence>
<dbReference type="CDD" id="cd13834">
    <property type="entry name" value="HU_like"/>
    <property type="match status" value="1"/>
</dbReference>
<evidence type="ECO:0000256" key="1">
    <source>
        <dbReference type="ARBA" id="ARBA00004328"/>
    </source>
</evidence>
<keyword evidence="6" id="KW-0426">Late protein</keyword>
<comment type="function">
    <text evidence="10">DNA-binding protein that plays a critical role in nucleoid compaction, genome replication and DNA replication and transcription. Binds to both ssDNA and dsDNA with a binding site covering about 15 nucleotides. Displays DNA-supercoiling activity only when associated with the viral DNA topoisomerase 2.</text>
</comment>
<evidence type="ECO:0000256" key="3">
    <source>
        <dbReference type="ARBA" id="ARBA00011738"/>
    </source>
</evidence>
<comment type="subcellular location">
    <subcellularLocation>
        <location evidence="1">Virion</location>
    </subcellularLocation>
</comment>
<dbReference type="RefSeq" id="WP_110174190.1">
    <property type="nucleotide sequence ID" value="NZ_CP015136.1"/>
</dbReference>
<dbReference type="InterPro" id="IPR010992">
    <property type="entry name" value="IHF-like_DNA-bd_dom_sf"/>
</dbReference>
<dbReference type="PANTHER" id="PTHR33175">
    <property type="entry name" value="DNA-BINDING PROTEIN HU"/>
    <property type="match status" value="1"/>
</dbReference>
<evidence type="ECO:0000313" key="12">
    <source>
        <dbReference type="EMBL" id="AMY12761.1"/>
    </source>
</evidence>
<keyword evidence="13" id="KW-1185">Reference proteome</keyword>
<gene>
    <name evidence="12" type="primary">hupB</name>
    <name evidence="12" type="ORF">LuPra_06043</name>
</gene>
<sequence length="99" mass="11143">MAQAQKMTKSALFAFFADKFEVKRTEVRDWFDELAALAEKEIKRSGEFTLPGMVKLSVRKSKARMGRNPATGEPIKIPAKTRVKATVVKAMKDAVMPRK</sequence>
<evidence type="ECO:0000256" key="8">
    <source>
        <dbReference type="ARBA" id="ARBA00033120"/>
    </source>
</evidence>
<dbReference type="PANTHER" id="PTHR33175:SF13">
    <property type="entry name" value="HISTONE-LIKE PROTEIN"/>
    <property type="match status" value="1"/>
</dbReference>
<dbReference type="KEGG" id="abac:LuPra_06043"/>
<name>A0A143PWL6_LUTPR</name>
<keyword evidence="5" id="KW-0235">DNA replication</keyword>
<dbReference type="SMART" id="SM00411">
    <property type="entry name" value="BHL"/>
    <property type="match status" value="1"/>
</dbReference>
<evidence type="ECO:0000256" key="10">
    <source>
        <dbReference type="ARBA" id="ARBA00046140"/>
    </source>
</evidence>
<organism evidence="12 13">
    <name type="scientific">Luteitalea pratensis</name>
    <dbReference type="NCBI Taxonomy" id="1855912"/>
    <lineage>
        <taxon>Bacteria</taxon>
        <taxon>Pseudomonadati</taxon>
        <taxon>Acidobacteriota</taxon>
        <taxon>Vicinamibacteria</taxon>
        <taxon>Vicinamibacterales</taxon>
        <taxon>Vicinamibacteraceae</taxon>
        <taxon>Luteitalea</taxon>
    </lineage>
</organism>
<evidence type="ECO:0000256" key="6">
    <source>
        <dbReference type="ARBA" id="ARBA00022921"/>
    </source>
</evidence>
<proteinExistence type="inferred from homology"/>
<evidence type="ECO:0000256" key="2">
    <source>
        <dbReference type="ARBA" id="ARBA00010529"/>
    </source>
</evidence>
<accession>A0A143PWL6</accession>
<dbReference type="Gene3D" id="4.10.520.10">
    <property type="entry name" value="IHF-like DNA-binding proteins"/>
    <property type="match status" value="1"/>
</dbReference>
<dbReference type="InterPro" id="IPR000119">
    <property type="entry name" value="Hist_DNA-bd"/>
</dbReference>
<dbReference type="GO" id="GO:0006260">
    <property type="term" value="P:DNA replication"/>
    <property type="evidence" value="ECO:0007669"/>
    <property type="project" value="UniProtKB-KW"/>
</dbReference>
<dbReference type="Proteomes" id="UP000076079">
    <property type="component" value="Chromosome"/>
</dbReference>
<dbReference type="STRING" id="1855912.LuPra_06043"/>
<comment type="similarity">
    <text evidence="2 11">Belongs to the bacterial histone-like protein family.</text>
</comment>
<reference evidence="13" key="2">
    <citation type="submission" date="2016-04" db="EMBL/GenBank/DDBJ databases">
        <title>First Complete Genome Sequence of a Subdivision 6 Acidobacterium.</title>
        <authorList>
            <person name="Huang S."/>
            <person name="Vieira S."/>
            <person name="Bunk B."/>
            <person name="Riedel T."/>
            <person name="Sproeer C."/>
            <person name="Overmann J."/>
        </authorList>
    </citation>
    <scope>NUCLEOTIDE SEQUENCE [LARGE SCALE GENOMIC DNA]</scope>
    <source>
        <strain evidence="13">DSM 100886 HEG_-6_39</strain>
    </source>
</reference>
<comment type="subunit">
    <text evidence="3">Homodimer.</text>
</comment>
<dbReference type="GO" id="GO:0003677">
    <property type="term" value="F:DNA binding"/>
    <property type="evidence" value="ECO:0007669"/>
    <property type="project" value="UniProtKB-KW"/>
</dbReference>
<evidence type="ECO:0000256" key="5">
    <source>
        <dbReference type="ARBA" id="ARBA00022705"/>
    </source>
</evidence>
<dbReference type="SUPFAM" id="SSF47729">
    <property type="entry name" value="IHF-like DNA-binding proteins"/>
    <property type="match status" value="1"/>
</dbReference>
<dbReference type="AlphaFoldDB" id="A0A143PWL6"/>
<reference evidence="12 13" key="1">
    <citation type="journal article" date="2016" name="Genome Announc.">
        <title>First Complete Genome Sequence of a Subdivision 6 Acidobacterium Strain.</title>
        <authorList>
            <person name="Huang S."/>
            <person name="Vieira S."/>
            <person name="Bunk B."/>
            <person name="Riedel T."/>
            <person name="Sproer C."/>
            <person name="Overmann J."/>
        </authorList>
    </citation>
    <scope>NUCLEOTIDE SEQUENCE [LARGE SCALE GENOMIC DNA]</scope>
    <source>
        <strain evidence="13">DSM 100886 HEG_-6_39</strain>
    </source>
</reference>
<dbReference type="EMBL" id="CP015136">
    <property type="protein sequence ID" value="AMY12761.1"/>
    <property type="molecule type" value="Genomic_DNA"/>
</dbReference>